<dbReference type="InterPro" id="IPR025266">
    <property type="entry name" value="TerB_N"/>
</dbReference>
<evidence type="ECO:0000259" key="1">
    <source>
        <dbReference type="Pfam" id="PF13208"/>
    </source>
</evidence>
<evidence type="ECO:0000313" key="2">
    <source>
        <dbReference type="EMBL" id="MDK4512902.1"/>
    </source>
</evidence>
<sequence length="334" mass="39818">MSIVIIFILILFIGVIWIRTNPHSTELQNQISTNLFTNEFNISEEILELLWFADGPLKNYNSQDNCLYKFENNDIKISFSNQDEPSLIYTKYPISQTDLDELKDNIGYYPTYEELTPEQKFLYLKWLENPFLKENTEVNTGYVFLFYYGLERHLFLKKSMKSFNMIYKLYKKFDNNSFRAYSYEAMLFFALFTQKMELAESLLKEAPYISSLVIYAKYILREPLYANEIMALSSQVDFSNKRYIKNEPLLFEKILEENISKKLDGHQLFLDVYFSKKLDPEYYPVVANISLRKINYGIPNIFSNSVFKEYINNLLTETHEQVKITLRNQRKTKY</sequence>
<keyword evidence="3" id="KW-1185">Reference proteome</keyword>
<feature type="domain" description="TerB N-terminal" evidence="1">
    <location>
        <begin position="80"/>
        <end position="221"/>
    </location>
</feature>
<reference evidence="2" key="2">
    <citation type="submission" date="2022-04" db="EMBL/GenBank/DDBJ databases">
        <authorList>
            <person name="Livingstone P.G."/>
        </authorList>
    </citation>
    <scope>NUCLEOTIDE SEQUENCE</scope>
    <source>
        <strain evidence="2">BRON_8</strain>
    </source>
</reference>
<organism evidence="2 3">
    <name type="scientific">Fusobacterium necrophorum</name>
    <dbReference type="NCBI Taxonomy" id="859"/>
    <lineage>
        <taxon>Bacteria</taxon>
        <taxon>Fusobacteriati</taxon>
        <taxon>Fusobacteriota</taxon>
        <taxon>Fusobacteriia</taxon>
        <taxon>Fusobacteriales</taxon>
        <taxon>Fusobacteriaceae</taxon>
        <taxon>Fusobacterium</taxon>
    </lineage>
</organism>
<comment type="caution">
    <text evidence="2">The sequence shown here is derived from an EMBL/GenBank/DDBJ whole genome shotgun (WGS) entry which is preliminary data.</text>
</comment>
<dbReference type="Pfam" id="PF13208">
    <property type="entry name" value="TerB_N"/>
    <property type="match status" value="1"/>
</dbReference>
<dbReference type="EMBL" id="JAMGTK010000029">
    <property type="protein sequence ID" value="MDK4512902.1"/>
    <property type="molecule type" value="Genomic_DNA"/>
</dbReference>
<proteinExistence type="predicted"/>
<reference evidence="2" key="1">
    <citation type="journal article" date="2022" name="Gene">
        <title>A genome-led study on the pathogenesis of Fusobacterium necrophorum infections.</title>
        <authorList>
            <person name="Thapa G."/>
            <person name="Jayal A."/>
            <person name="Sikazwe E."/>
            <person name="Perry T."/>
            <person name="Mohammed Al Balushi A."/>
            <person name="Livingstone P."/>
        </authorList>
    </citation>
    <scope>NUCLEOTIDE SEQUENCE</scope>
    <source>
        <strain evidence="2">BRON_8</strain>
    </source>
</reference>
<gene>
    <name evidence="2" type="ORF">MWG07_11645</name>
</gene>
<dbReference type="AlphaFoldDB" id="A0AAW6WEV5"/>
<evidence type="ECO:0000313" key="3">
    <source>
        <dbReference type="Proteomes" id="UP001173223"/>
    </source>
</evidence>
<accession>A0AAW6WEV5</accession>
<name>A0AAW6WEV5_9FUSO</name>
<dbReference type="Proteomes" id="UP001173223">
    <property type="component" value="Unassembled WGS sequence"/>
</dbReference>
<protein>
    <submittedName>
        <fullName evidence="2">TerB N-terminal domain-containing protein</fullName>
    </submittedName>
</protein>
<dbReference type="RefSeq" id="WP_285049395.1">
    <property type="nucleotide sequence ID" value="NZ_JAMGTK010000029.1"/>
</dbReference>